<protein>
    <submittedName>
        <fullName evidence="1">Uncharacterized protein</fullName>
    </submittedName>
</protein>
<dbReference type="AlphaFoldDB" id="A0A0C9RZX3"/>
<reference evidence="1" key="1">
    <citation type="journal article" date="2015" name="PLoS ONE">
        <title>An Insight into the Sialome of the Lone Star Tick, Amblyomma americanum, with a Glimpse on Its Time Dependent Gene Expression.</title>
        <authorList>
            <person name="Karim S."/>
            <person name="Ribeiro J.M."/>
        </authorList>
    </citation>
    <scope>NUCLEOTIDE SEQUENCE</scope>
    <source>
        <tissue evidence="1">Salivary gland</tissue>
    </source>
</reference>
<evidence type="ECO:0000313" key="1">
    <source>
        <dbReference type="EMBL" id="JAG89829.1"/>
    </source>
</evidence>
<organism evidence="1">
    <name type="scientific">Amblyomma americanum</name>
    <name type="common">Lone star tick</name>
    <dbReference type="NCBI Taxonomy" id="6943"/>
    <lineage>
        <taxon>Eukaryota</taxon>
        <taxon>Metazoa</taxon>
        <taxon>Ecdysozoa</taxon>
        <taxon>Arthropoda</taxon>
        <taxon>Chelicerata</taxon>
        <taxon>Arachnida</taxon>
        <taxon>Acari</taxon>
        <taxon>Parasitiformes</taxon>
        <taxon>Ixodida</taxon>
        <taxon>Ixodoidea</taxon>
        <taxon>Ixodidae</taxon>
        <taxon>Amblyomminae</taxon>
        <taxon>Amblyomma</taxon>
    </lineage>
</organism>
<name>A0A0C9RZX3_AMBAM</name>
<proteinExistence type="evidence at transcript level"/>
<dbReference type="EMBL" id="GBZX01002911">
    <property type="protein sequence ID" value="JAG89829.1"/>
    <property type="molecule type" value="mRNA"/>
</dbReference>
<feature type="non-terminal residue" evidence="1">
    <location>
        <position position="1"/>
    </location>
</feature>
<feature type="non-terminal residue" evidence="1">
    <location>
        <position position="87"/>
    </location>
</feature>
<dbReference type="Gene3D" id="1.10.10.2590">
    <property type="entry name" value="BEN domain"/>
    <property type="match status" value="1"/>
</dbReference>
<accession>A0A0C9RZX3</accession>
<sequence>VQVLPGLIITEAKWNFLLQNRSDAKFTLEMARVVWSREEAAARSLTGEACRSMAGSLRKMPATPEKVEAVANCLQKYVELHPAAEPP</sequence>